<evidence type="ECO:0000313" key="2">
    <source>
        <dbReference type="EMBL" id="PIL37264.1"/>
    </source>
</evidence>
<evidence type="ECO:0000256" key="1">
    <source>
        <dbReference type="SAM" id="SignalP"/>
    </source>
</evidence>
<dbReference type="GO" id="GO:0051118">
    <property type="term" value="F:glucan endo-1,3-alpha-glucosidase activity"/>
    <property type="evidence" value="ECO:0007669"/>
    <property type="project" value="InterPro"/>
</dbReference>
<gene>
    <name evidence="2" type="ORF">GSI_00957</name>
</gene>
<proteinExistence type="predicted"/>
<keyword evidence="1" id="KW-0732">Signal</keyword>
<dbReference type="Gene3D" id="3.20.20.80">
    <property type="entry name" value="Glycosidases"/>
    <property type="match status" value="1"/>
</dbReference>
<dbReference type="Pfam" id="PF03659">
    <property type="entry name" value="Glyco_hydro_71"/>
    <property type="match status" value="1"/>
</dbReference>
<comment type="caution">
    <text evidence="2">The sequence shown here is derived from an EMBL/GenBank/DDBJ whole genome shotgun (WGS) entry which is preliminary data.</text>
</comment>
<evidence type="ECO:0008006" key="4">
    <source>
        <dbReference type="Google" id="ProtNLM"/>
    </source>
</evidence>
<feature type="chain" id="PRO_5013546750" description="Glycoside hydrolase" evidence="1">
    <location>
        <begin position="25"/>
        <end position="449"/>
    </location>
</feature>
<protein>
    <recommendedName>
        <fullName evidence="4">Glycoside hydrolase</fullName>
    </recommendedName>
</protein>
<feature type="signal peptide" evidence="1">
    <location>
        <begin position="1"/>
        <end position="24"/>
    </location>
</feature>
<evidence type="ECO:0000313" key="3">
    <source>
        <dbReference type="Proteomes" id="UP000230002"/>
    </source>
</evidence>
<dbReference type="OrthoDB" id="3257981at2759"/>
<name>A0A2G8SU34_9APHY</name>
<reference evidence="2 3" key="1">
    <citation type="journal article" date="2015" name="Sci. Rep.">
        <title>Chromosome-level genome map provides insights into diverse defense mechanisms in the medicinal fungus Ganoderma sinense.</title>
        <authorList>
            <person name="Zhu Y."/>
            <person name="Xu J."/>
            <person name="Sun C."/>
            <person name="Zhou S."/>
            <person name="Xu H."/>
            <person name="Nelson D.R."/>
            <person name="Qian J."/>
            <person name="Song J."/>
            <person name="Luo H."/>
            <person name="Xiang L."/>
            <person name="Li Y."/>
            <person name="Xu Z."/>
            <person name="Ji A."/>
            <person name="Wang L."/>
            <person name="Lu S."/>
            <person name="Hayward A."/>
            <person name="Sun W."/>
            <person name="Li X."/>
            <person name="Schwartz D.C."/>
            <person name="Wang Y."/>
            <person name="Chen S."/>
        </authorList>
    </citation>
    <scope>NUCLEOTIDE SEQUENCE [LARGE SCALE GENOMIC DNA]</scope>
    <source>
        <strain evidence="2 3">ZZ0214-1</strain>
    </source>
</reference>
<dbReference type="STRING" id="1077348.A0A2G8SU34"/>
<dbReference type="InterPro" id="IPR005197">
    <property type="entry name" value="Glyco_hydro_71"/>
</dbReference>
<dbReference type="CDD" id="cd11577">
    <property type="entry name" value="GH71"/>
    <property type="match status" value="1"/>
</dbReference>
<keyword evidence="3" id="KW-1185">Reference proteome</keyword>
<accession>A0A2G8SU34</accession>
<dbReference type="EMBL" id="AYKW01000001">
    <property type="protein sequence ID" value="PIL37264.1"/>
    <property type="molecule type" value="Genomic_DNA"/>
</dbReference>
<dbReference type="Proteomes" id="UP000230002">
    <property type="component" value="Unassembled WGS sequence"/>
</dbReference>
<dbReference type="AlphaFoldDB" id="A0A2G8SU34"/>
<sequence>MRSLHSSSFAALSVLACLVGRVNAELKNVFAHYLVGGMSGVDEAVKDVTDAKALGLDAFALNVQQPTAPFTTDALGFLFDAANQNGFKLFFSFDMTTINAPSDFLPLFNQYRGNAAYYQHDGRPFVSTFDGGAKSFGVSSPGQGWQQQFKDVLSDQGVNPFFVPDFDDYGGATYDSAFFTNYPVVDGVFSWESAWPQITEGLVNVSDSKDQAGLQAARAANKVYMMPISSVQFKHIDGGQNWYRIGELNLPERMGQVLALQPDFVEIVSWNDAGESHYIGNNWPKAISGSPAIQAYSNDYDHTAWQAVLAPFITAYKAGKTTAADITPFGEFAGAFWYRPLLKNAACAGDSLGKPQGAENARDQINIAVLLPSNTTGVTMRVTSGGNVVANLSTTAGLNTAGVAISTGAQKVELIDASGNILGAGSSTQDVVADTSSTCNFNYQVVHIA</sequence>
<dbReference type="PROSITE" id="PS51257">
    <property type="entry name" value="PROKAR_LIPOPROTEIN"/>
    <property type="match status" value="1"/>
</dbReference>
<organism evidence="2 3">
    <name type="scientific">Ganoderma sinense ZZ0214-1</name>
    <dbReference type="NCBI Taxonomy" id="1077348"/>
    <lineage>
        <taxon>Eukaryota</taxon>
        <taxon>Fungi</taxon>
        <taxon>Dikarya</taxon>
        <taxon>Basidiomycota</taxon>
        <taxon>Agaricomycotina</taxon>
        <taxon>Agaricomycetes</taxon>
        <taxon>Polyporales</taxon>
        <taxon>Polyporaceae</taxon>
        <taxon>Ganoderma</taxon>
    </lineage>
</organism>